<evidence type="ECO:0000259" key="10">
    <source>
        <dbReference type="PROSITE" id="PS50109"/>
    </source>
</evidence>
<evidence type="ECO:0000259" key="11">
    <source>
        <dbReference type="PROSITE" id="PS50885"/>
    </source>
</evidence>
<evidence type="ECO:0000256" key="9">
    <source>
        <dbReference type="SAM" id="Phobius"/>
    </source>
</evidence>
<dbReference type="PROSITE" id="PS50885">
    <property type="entry name" value="HAMP"/>
    <property type="match status" value="1"/>
</dbReference>
<evidence type="ECO:0000313" key="13">
    <source>
        <dbReference type="Proteomes" id="UP000236311"/>
    </source>
</evidence>
<keyword evidence="13" id="KW-1185">Reference proteome</keyword>
<dbReference type="InterPro" id="IPR036097">
    <property type="entry name" value="HisK_dim/P_sf"/>
</dbReference>
<keyword evidence="9" id="KW-1133">Transmembrane helix</keyword>
<dbReference type="Gene3D" id="1.10.287.130">
    <property type="match status" value="1"/>
</dbReference>
<accession>A0A2K4ZFU3</accession>
<dbReference type="InterPro" id="IPR003661">
    <property type="entry name" value="HisK_dim/P_dom"/>
</dbReference>
<dbReference type="PRINTS" id="PR00344">
    <property type="entry name" value="BCTRLSENSOR"/>
</dbReference>
<dbReference type="SUPFAM" id="SSF55874">
    <property type="entry name" value="ATPase domain of HSP90 chaperone/DNA topoisomerase II/histidine kinase"/>
    <property type="match status" value="1"/>
</dbReference>
<evidence type="ECO:0000313" key="12">
    <source>
        <dbReference type="EMBL" id="SOY29350.1"/>
    </source>
</evidence>
<dbReference type="PANTHER" id="PTHR45453">
    <property type="entry name" value="PHOSPHATE REGULON SENSOR PROTEIN PHOR"/>
    <property type="match status" value="1"/>
</dbReference>
<keyword evidence="4" id="KW-0597">Phosphoprotein</keyword>
<name>A0A2K4ZFU3_9FIRM</name>
<gene>
    <name evidence="12" type="primary">yycG_2</name>
    <name evidence="12" type="ORF">AMURIS_02065</name>
</gene>
<comment type="subcellular location">
    <subcellularLocation>
        <location evidence="2">Membrane</location>
    </subcellularLocation>
</comment>
<dbReference type="PANTHER" id="PTHR45453:SF1">
    <property type="entry name" value="PHOSPHATE REGULON SENSOR PROTEIN PHOR"/>
    <property type="match status" value="1"/>
</dbReference>
<dbReference type="EC" id="2.7.13.3" evidence="3"/>
<dbReference type="InterPro" id="IPR050351">
    <property type="entry name" value="BphY/WalK/GraS-like"/>
</dbReference>
<reference evidence="12 13" key="1">
    <citation type="submission" date="2018-01" db="EMBL/GenBank/DDBJ databases">
        <authorList>
            <person name="Gaut B.S."/>
            <person name="Morton B.R."/>
            <person name="Clegg M.T."/>
            <person name="Duvall M.R."/>
        </authorList>
    </citation>
    <scope>NUCLEOTIDE SEQUENCE [LARGE SCALE GENOMIC DNA]</scope>
    <source>
        <strain evidence="12">GP69</strain>
    </source>
</reference>
<dbReference type="RefSeq" id="WP_306817588.1">
    <property type="nucleotide sequence ID" value="NZ_JANJZD010000009.1"/>
</dbReference>
<evidence type="ECO:0000256" key="1">
    <source>
        <dbReference type="ARBA" id="ARBA00000085"/>
    </source>
</evidence>
<dbReference type="CDD" id="cd00075">
    <property type="entry name" value="HATPase"/>
    <property type="match status" value="1"/>
</dbReference>
<keyword evidence="6 12" id="KW-0418">Kinase</keyword>
<proteinExistence type="predicted"/>
<keyword evidence="9" id="KW-0812">Transmembrane</keyword>
<evidence type="ECO:0000256" key="6">
    <source>
        <dbReference type="ARBA" id="ARBA00022777"/>
    </source>
</evidence>
<evidence type="ECO:0000256" key="2">
    <source>
        <dbReference type="ARBA" id="ARBA00004370"/>
    </source>
</evidence>
<keyword evidence="9" id="KW-0472">Membrane</keyword>
<evidence type="ECO:0000256" key="8">
    <source>
        <dbReference type="SAM" id="MobiDB-lite"/>
    </source>
</evidence>
<dbReference type="EMBL" id="OFSM01000009">
    <property type="protein sequence ID" value="SOY29350.1"/>
    <property type="molecule type" value="Genomic_DNA"/>
</dbReference>
<evidence type="ECO:0000256" key="5">
    <source>
        <dbReference type="ARBA" id="ARBA00022679"/>
    </source>
</evidence>
<keyword evidence="7" id="KW-0902">Two-component regulatory system</keyword>
<dbReference type="Gene3D" id="3.30.565.10">
    <property type="entry name" value="Histidine kinase-like ATPase, C-terminal domain"/>
    <property type="match status" value="1"/>
</dbReference>
<dbReference type="SMART" id="SM00388">
    <property type="entry name" value="HisKA"/>
    <property type="match status" value="1"/>
</dbReference>
<dbReference type="InterPro" id="IPR005467">
    <property type="entry name" value="His_kinase_dom"/>
</dbReference>
<dbReference type="InterPro" id="IPR003594">
    <property type="entry name" value="HATPase_dom"/>
</dbReference>
<dbReference type="FunFam" id="3.30.565.10:FF:000006">
    <property type="entry name" value="Sensor histidine kinase WalK"/>
    <property type="match status" value="1"/>
</dbReference>
<dbReference type="SUPFAM" id="SSF47384">
    <property type="entry name" value="Homodimeric domain of signal transducing histidine kinase"/>
    <property type="match status" value="1"/>
</dbReference>
<dbReference type="SMART" id="SM00387">
    <property type="entry name" value="HATPase_c"/>
    <property type="match status" value="1"/>
</dbReference>
<dbReference type="CDD" id="cd00082">
    <property type="entry name" value="HisKA"/>
    <property type="match status" value="1"/>
</dbReference>
<evidence type="ECO:0000256" key="4">
    <source>
        <dbReference type="ARBA" id="ARBA00022553"/>
    </source>
</evidence>
<comment type="catalytic activity">
    <reaction evidence="1">
        <text>ATP + protein L-histidine = ADP + protein N-phospho-L-histidine.</text>
        <dbReference type="EC" id="2.7.13.3"/>
    </reaction>
</comment>
<dbReference type="GO" id="GO:0000155">
    <property type="term" value="F:phosphorelay sensor kinase activity"/>
    <property type="evidence" value="ECO:0007669"/>
    <property type="project" value="InterPro"/>
</dbReference>
<sequence>MIAKIYGELKNLISLRSLQARIFIIVLAAGFIPSVIVRYGIMNNYEERSVQQRIYTVQNQLMIVGNHLISNNYFNTKPEGYSSSVSREVIDAELEMISNLYEGRVMIIDSSLKVVKDTYGISTGKTIISEEVIKCFRGETLSNYDREHGYIEMTTPIIDNTVDDSQIVGVMLTSISTDAIMTMLEVLNRKSVILQNLMIVAIVAMAMVLSVMLTRPFNRVTEAINEVKAGYSDENISVPDYAETVHIVDAFNQLLKRMRALDDSRQEFVENVSHELKTPMAAIKVLADSLVGQREVPAELYQEFLTDIVSEIDRENQIITDLLALVKMDKKAQELNITSLNVNDLVELILKRLRPLARKKDVEVVFESIRPVVAEVDEVKMTLIMTNLVENAIKYNKEHGWVKVELDADHQFFTFKVSDSGLGIPEDSLTQIYERFYRVEKSHSREIGGTGLGLAITKSAVLMHRGGHYSDQCGRRRVQLYGENSSDRRCRHRVTVQTGNRAAAPAGQPWDGKAPVQGG</sequence>
<dbReference type="Pfam" id="PF00512">
    <property type="entry name" value="HisKA"/>
    <property type="match status" value="1"/>
</dbReference>
<protein>
    <recommendedName>
        <fullName evidence="3">histidine kinase</fullName>
        <ecNumber evidence="3">2.7.13.3</ecNumber>
    </recommendedName>
</protein>
<dbReference type="InterPro" id="IPR004358">
    <property type="entry name" value="Sig_transdc_His_kin-like_C"/>
</dbReference>
<feature type="region of interest" description="Disordered" evidence="8">
    <location>
        <begin position="497"/>
        <end position="519"/>
    </location>
</feature>
<evidence type="ECO:0000256" key="3">
    <source>
        <dbReference type="ARBA" id="ARBA00012438"/>
    </source>
</evidence>
<dbReference type="Pfam" id="PF02518">
    <property type="entry name" value="HATPase_c"/>
    <property type="match status" value="1"/>
</dbReference>
<dbReference type="InterPro" id="IPR003660">
    <property type="entry name" value="HAMP_dom"/>
</dbReference>
<organism evidence="12 13">
    <name type="scientific">Acetatifactor muris</name>
    <dbReference type="NCBI Taxonomy" id="879566"/>
    <lineage>
        <taxon>Bacteria</taxon>
        <taxon>Bacillati</taxon>
        <taxon>Bacillota</taxon>
        <taxon>Clostridia</taxon>
        <taxon>Lachnospirales</taxon>
        <taxon>Lachnospiraceae</taxon>
        <taxon>Acetatifactor</taxon>
    </lineage>
</organism>
<dbReference type="PROSITE" id="PS50109">
    <property type="entry name" value="HIS_KIN"/>
    <property type="match status" value="1"/>
</dbReference>
<dbReference type="InterPro" id="IPR036890">
    <property type="entry name" value="HATPase_C_sf"/>
</dbReference>
<dbReference type="Gene3D" id="6.10.340.10">
    <property type="match status" value="1"/>
</dbReference>
<dbReference type="AlphaFoldDB" id="A0A2K4ZFU3"/>
<dbReference type="GO" id="GO:0005886">
    <property type="term" value="C:plasma membrane"/>
    <property type="evidence" value="ECO:0007669"/>
    <property type="project" value="TreeGrafter"/>
</dbReference>
<feature type="domain" description="Histidine kinase" evidence="10">
    <location>
        <begin position="271"/>
        <end position="466"/>
    </location>
</feature>
<feature type="domain" description="HAMP" evidence="11">
    <location>
        <begin position="211"/>
        <end position="263"/>
    </location>
</feature>
<evidence type="ECO:0000256" key="7">
    <source>
        <dbReference type="ARBA" id="ARBA00023012"/>
    </source>
</evidence>
<dbReference type="GO" id="GO:0004721">
    <property type="term" value="F:phosphoprotein phosphatase activity"/>
    <property type="evidence" value="ECO:0007669"/>
    <property type="project" value="TreeGrafter"/>
</dbReference>
<keyword evidence="5 12" id="KW-0808">Transferase</keyword>
<dbReference type="Proteomes" id="UP000236311">
    <property type="component" value="Unassembled WGS sequence"/>
</dbReference>
<dbReference type="GO" id="GO:0016036">
    <property type="term" value="P:cellular response to phosphate starvation"/>
    <property type="evidence" value="ECO:0007669"/>
    <property type="project" value="TreeGrafter"/>
</dbReference>
<feature type="transmembrane region" description="Helical" evidence="9">
    <location>
        <begin position="192"/>
        <end position="213"/>
    </location>
</feature>
<feature type="transmembrane region" description="Helical" evidence="9">
    <location>
        <begin position="20"/>
        <end position="41"/>
    </location>
</feature>